<protein>
    <recommendedName>
        <fullName evidence="7">ENTH domain-containing protein</fullName>
    </recommendedName>
</protein>
<name>A0A4Q2DMC1_9AGAR</name>
<dbReference type="PANTHER" id="PTHR12276:SF110">
    <property type="entry name" value="EPSIN-1-RELATED"/>
    <property type="match status" value="1"/>
</dbReference>
<feature type="domain" description="ENTH" evidence="7">
    <location>
        <begin position="66"/>
        <end position="198"/>
    </location>
</feature>
<dbReference type="STRING" id="2316362.A0A4Q2DMC1"/>
<dbReference type="Gene3D" id="1.25.40.90">
    <property type="match status" value="1"/>
</dbReference>
<dbReference type="OrthoDB" id="4033880at2759"/>
<dbReference type="FunFam" id="1.25.40.90:FF:000006">
    <property type="entry name" value="Clathrin interactor 1"/>
    <property type="match status" value="1"/>
</dbReference>
<dbReference type="GO" id="GO:0030276">
    <property type="term" value="F:clathrin binding"/>
    <property type="evidence" value="ECO:0007669"/>
    <property type="project" value="TreeGrafter"/>
</dbReference>
<dbReference type="GO" id="GO:0005768">
    <property type="term" value="C:endosome"/>
    <property type="evidence" value="ECO:0007669"/>
    <property type="project" value="TreeGrafter"/>
</dbReference>
<dbReference type="GO" id="GO:0007015">
    <property type="term" value="P:actin filament organization"/>
    <property type="evidence" value="ECO:0007669"/>
    <property type="project" value="TreeGrafter"/>
</dbReference>
<comment type="caution">
    <text evidence="8">The sequence shown here is derived from an EMBL/GenBank/DDBJ whole genome shotgun (WGS) entry which is preliminary data.</text>
</comment>
<dbReference type="EMBL" id="SDEE01000146">
    <property type="protein sequence ID" value="RXW20486.1"/>
    <property type="molecule type" value="Genomic_DNA"/>
</dbReference>
<evidence type="ECO:0000256" key="1">
    <source>
        <dbReference type="ARBA" id="ARBA00004496"/>
    </source>
</evidence>
<evidence type="ECO:0000259" key="7">
    <source>
        <dbReference type="PROSITE" id="PS50942"/>
    </source>
</evidence>
<dbReference type="GO" id="GO:0030125">
    <property type="term" value="C:clathrin vesicle coat"/>
    <property type="evidence" value="ECO:0007669"/>
    <property type="project" value="TreeGrafter"/>
</dbReference>
<dbReference type="InterPro" id="IPR013809">
    <property type="entry name" value="ENTH"/>
</dbReference>
<dbReference type="Pfam" id="PF01417">
    <property type="entry name" value="ENTH"/>
    <property type="match status" value="1"/>
</dbReference>
<sequence length="375" mass="42629">MQFEDLGKAALRVTKNYAKSYSGAQAKGGVDTSNDSCGPSGNQMNETGQLTTMQDLGKAALRVTKNYAKRYSDTQAKVGEATSNDPWEPSDAQMNEIAQLTYNQNDFTEITEMLSKRLRDNWKNWRHVFKSLTVLDYCLRQGSENVFTYFRDNIYIIKILKDFQHVDEDGKDQGANVREKANDITSLLMDEVRLREERRLPTQTQDWTVYGANGEVDREKDEENSNNDLAGNPPDPDEEDLRRAIEESKRSQALVQDMTREEEQELQAALKASEEEDTRRKEERELQAALKVSEEEERTRKEVQELQAALMASDEAEMKRKEEQELLATGEEELEEGEDVSLTGALTLSNAVEFADLVLKGVEICQGVLEICENL</sequence>
<feature type="compositionally biased region" description="Polar residues" evidence="6">
    <location>
        <begin position="31"/>
        <end position="48"/>
    </location>
</feature>
<gene>
    <name evidence="8" type="ORF">EST38_g5349</name>
</gene>
<feature type="region of interest" description="Disordered" evidence="6">
    <location>
        <begin position="205"/>
        <end position="285"/>
    </location>
</feature>
<feature type="compositionally biased region" description="Basic and acidic residues" evidence="6">
    <location>
        <begin position="240"/>
        <end position="250"/>
    </location>
</feature>
<keyword evidence="5" id="KW-0446">Lipid-binding</keyword>
<dbReference type="InterPro" id="IPR003903">
    <property type="entry name" value="UIM_dom"/>
</dbReference>
<evidence type="ECO:0000256" key="2">
    <source>
        <dbReference type="ARBA" id="ARBA00010130"/>
    </source>
</evidence>
<evidence type="ECO:0000313" key="9">
    <source>
        <dbReference type="Proteomes" id="UP000290288"/>
    </source>
</evidence>
<dbReference type="AlphaFoldDB" id="A0A4Q2DMC1"/>
<evidence type="ECO:0000256" key="5">
    <source>
        <dbReference type="ARBA" id="ARBA00023121"/>
    </source>
</evidence>
<accession>A0A4Q2DMC1</accession>
<evidence type="ECO:0000256" key="4">
    <source>
        <dbReference type="ARBA" id="ARBA00022553"/>
    </source>
</evidence>
<dbReference type="InterPro" id="IPR008942">
    <property type="entry name" value="ENTH_VHS"/>
</dbReference>
<dbReference type="Proteomes" id="UP000290288">
    <property type="component" value="Unassembled WGS sequence"/>
</dbReference>
<dbReference type="CDD" id="cd16991">
    <property type="entry name" value="ENTH_Ent1_Ent2"/>
    <property type="match status" value="1"/>
</dbReference>
<reference evidence="8 9" key="1">
    <citation type="submission" date="2019-01" db="EMBL/GenBank/DDBJ databases">
        <title>Draft genome sequence of Psathyrella aberdarensis IHI B618.</title>
        <authorList>
            <person name="Buettner E."/>
            <person name="Kellner H."/>
        </authorList>
    </citation>
    <scope>NUCLEOTIDE SEQUENCE [LARGE SCALE GENOMIC DNA]</scope>
    <source>
        <strain evidence="8 9">IHI B618</strain>
    </source>
</reference>
<comment type="similarity">
    <text evidence="2">Belongs to the epsin family.</text>
</comment>
<dbReference type="GO" id="GO:0005543">
    <property type="term" value="F:phospholipid binding"/>
    <property type="evidence" value="ECO:0007669"/>
    <property type="project" value="TreeGrafter"/>
</dbReference>
<comment type="subcellular location">
    <subcellularLocation>
        <location evidence="1">Cytoplasm</location>
    </subcellularLocation>
</comment>
<dbReference type="SMART" id="SM00273">
    <property type="entry name" value="ENTH"/>
    <property type="match status" value="1"/>
</dbReference>
<dbReference type="GO" id="GO:0005886">
    <property type="term" value="C:plasma membrane"/>
    <property type="evidence" value="ECO:0007669"/>
    <property type="project" value="TreeGrafter"/>
</dbReference>
<feature type="region of interest" description="Disordered" evidence="6">
    <location>
        <begin position="23"/>
        <end position="48"/>
    </location>
</feature>
<proteinExistence type="inferred from homology"/>
<dbReference type="SUPFAM" id="SSF48464">
    <property type="entry name" value="ENTH/VHS domain"/>
    <property type="match status" value="1"/>
</dbReference>
<keyword evidence="4" id="KW-0597">Phosphoprotein</keyword>
<dbReference type="PROSITE" id="PS50330">
    <property type="entry name" value="UIM"/>
    <property type="match status" value="1"/>
</dbReference>
<dbReference type="SMART" id="SM00726">
    <property type="entry name" value="UIM"/>
    <property type="match status" value="3"/>
</dbReference>
<dbReference type="GO" id="GO:0006897">
    <property type="term" value="P:endocytosis"/>
    <property type="evidence" value="ECO:0007669"/>
    <property type="project" value="TreeGrafter"/>
</dbReference>
<keyword evidence="3" id="KW-0963">Cytoplasm</keyword>
<evidence type="ECO:0000256" key="3">
    <source>
        <dbReference type="ARBA" id="ARBA00022490"/>
    </source>
</evidence>
<keyword evidence="9" id="KW-1185">Reference proteome</keyword>
<organism evidence="8 9">
    <name type="scientific">Candolleomyces aberdarensis</name>
    <dbReference type="NCBI Taxonomy" id="2316362"/>
    <lineage>
        <taxon>Eukaryota</taxon>
        <taxon>Fungi</taxon>
        <taxon>Dikarya</taxon>
        <taxon>Basidiomycota</taxon>
        <taxon>Agaricomycotina</taxon>
        <taxon>Agaricomycetes</taxon>
        <taxon>Agaricomycetidae</taxon>
        <taxon>Agaricales</taxon>
        <taxon>Agaricineae</taxon>
        <taxon>Psathyrellaceae</taxon>
        <taxon>Candolleomyces</taxon>
    </lineage>
</organism>
<dbReference type="PANTHER" id="PTHR12276">
    <property type="entry name" value="EPSIN/ENT-RELATED"/>
    <property type="match status" value="1"/>
</dbReference>
<evidence type="ECO:0000256" key="6">
    <source>
        <dbReference type="SAM" id="MobiDB-lite"/>
    </source>
</evidence>
<dbReference type="PROSITE" id="PS50942">
    <property type="entry name" value="ENTH"/>
    <property type="match status" value="1"/>
</dbReference>
<evidence type="ECO:0000313" key="8">
    <source>
        <dbReference type="EMBL" id="RXW20486.1"/>
    </source>
</evidence>